<sequence>MSEETGFVDIKIFPQRLLKPETVEKLLNRIYELDGIVRVLVHGPSIPDRVYYGPARGTEVRHSDRKTITVRGEEVELRVKVGEIIVGILPEALAERMETIEEILEDVLPCSYRVFVGAFTKKDITISDYLKYGLKFEDKIDPRVIGMVDPSSRLKDTVVNIK</sequence>
<dbReference type="Proteomes" id="UP001369247">
    <property type="component" value="Unassembled WGS sequence"/>
</dbReference>
<evidence type="ECO:0000313" key="2">
    <source>
        <dbReference type="EMBL" id="MEJ8542203.1"/>
    </source>
</evidence>
<dbReference type="EMBL" id="JAXUHJ010000003">
    <property type="protein sequence ID" value="MEJ8542203.1"/>
    <property type="molecule type" value="Genomic_DNA"/>
</dbReference>
<organism evidence="2 3">
    <name type="scientific">Methanothermobacter wolfeii</name>
    <name type="common">Methanobacterium wolfei</name>
    <dbReference type="NCBI Taxonomy" id="145261"/>
    <lineage>
        <taxon>Archaea</taxon>
        <taxon>Methanobacteriati</taxon>
        <taxon>Methanobacteriota</taxon>
        <taxon>Methanomada group</taxon>
        <taxon>Methanobacteria</taxon>
        <taxon>Methanobacteriales</taxon>
        <taxon>Methanobacteriaceae</taxon>
        <taxon>Methanothermobacter</taxon>
    </lineage>
</organism>
<dbReference type="Pfam" id="PF02505">
    <property type="entry name" value="MCR_D"/>
    <property type="match status" value="1"/>
</dbReference>
<keyword evidence="3" id="KW-1185">Reference proteome</keyword>
<evidence type="ECO:0000313" key="3">
    <source>
        <dbReference type="Proteomes" id="UP001369247"/>
    </source>
</evidence>
<keyword evidence="1" id="KW-0484">Methanogenesis</keyword>
<name>A0ABU8TUN9_METWO</name>
<accession>A0ABU8TUN9</accession>
<comment type="caution">
    <text evidence="2">The sequence shown here is derived from an EMBL/GenBank/DDBJ whole genome shotgun (WGS) entry which is preliminary data.</text>
</comment>
<dbReference type="InterPro" id="IPR003901">
    <property type="entry name" value="Me_CoM_Rdtase_D"/>
</dbReference>
<gene>
    <name evidence="2" type="primary">mcrD</name>
    <name evidence="2" type="ORF">U2150_01665</name>
</gene>
<evidence type="ECO:0000256" key="1">
    <source>
        <dbReference type="ARBA" id="ARBA00022994"/>
    </source>
</evidence>
<dbReference type="GeneID" id="58979150"/>
<proteinExistence type="predicted"/>
<dbReference type="PIRSF" id="PIRSF005636">
    <property type="entry name" value="McrD"/>
    <property type="match status" value="1"/>
</dbReference>
<dbReference type="RefSeq" id="WP_074359403.1">
    <property type="nucleotide sequence ID" value="NZ_JAXUHJ010000003.1"/>
</dbReference>
<reference evidence="2 3" key="1">
    <citation type="submission" date="2023-12" db="EMBL/GenBank/DDBJ databases">
        <title>Phenotypic and Genomic Characterization of Methanothermobacter wolfeii Strain BSEL, a CO2-Capturing Archaeon with Minimal Nutrient Requirements.</title>
        <authorList>
            <person name="Ale Enriquez F."/>
            <person name="Ahring B.K."/>
        </authorList>
    </citation>
    <scope>NUCLEOTIDE SEQUENCE [LARGE SCALE GENOMIC DNA]</scope>
    <source>
        <strain evidence="2 3">BSEL-1</strain>
    </source>
</reference>
<protein>
    <submittedName>
        <fullName evidence="2">Methyl-coenzyme M reductase operon protein D</fullName>
    </submittedName>
</protein>
<dbReference type="NCBIfam" id="TIGR03260">
    <property type="entry name" value="met_CoM_red_D"/>
    <property type="match status" value="1"/>
</dbReference>